<evidence type="ECO:0000313" key="2">
    <source>
        <dbReference type="EMBL" id="VAX12374.1"/>
    </source>
</evidence>
<accession>A0A3B1BKP9</accession>
<keyword evidence="1" id="KW-0535">Nitrogen fixation</keyword>
<dbReference type="InterPro" id="IPR007415">
    <property type="entry name" value="Nitrogenase_MoFe_mat_NifZ"/>
</dbReference>
<gene>
    <name evidence="2" type="ORF">MNBD_GAMMA24-1240</name>
</gene>
<dbReference type="GO" id="GO:0009399">
    <property type="term" value="P:nitrogen fixation"/>
    <property type="evidence" value="ECO:0007669"/>
    <property type="project" value="InterPro"/>
</dbReference>
<dbReference type="Pfam" id="PF04319">
    <property type="entry name" value="NifZ"/>
    <property type="match status" value="1"/>
</dbReference>
<name>A0A3B1BKP9_9ZZZZ</name>
<organism evidence="2">
    <name type="scientific">hydrothermal vent metagenome</name>
    <dbReference type="NCBI Taxonomy" id="652676"/>
    <lineage>
        <taxon>unclassified sequences</taxon>
        <taxon>metagenomes</taxon>
        <taxon>ecological metagenomes</taxon>
    </lineage>
</organism>
<dbReference type="EMBL" id="UOFZ01000034">
    <property type="protein sequence ID" value="VAX12374.1"/>
    <property type="molecule type" value="Genomic_DNA"/>
</dbReference>
<dbReference type="AlphaFoldDB" id="A0A3B1BKP9"/>
<proteinExistence type="predicted"/>
<protein>
    <submittedName>
        <fullName evidence="2">NifZ protein</fullName>
    </submittedName>
</protein>
<sequence>MRPKYDYGDAVRVLRNVRNDGTYPGLDRGMLLVKRGSVGYVQNVGTFLQDQVIYSVHFMDIDRIIGCRAEELQPENDPWVPSRFEFRERVVAALPLGKQGDIVVEQGAEGEIEKVLRDIPDGVFYHVRFSGRTLQVPESAIEPSRLNTKETADRTQGQV</sequence>
<reference evidence="2" key="1">
    <citation type="submission" date="2018-06" db="EMBL/GenBank/DDBJ databases">
        <authorList>
            <person name="Zhirakovskaya E."/>
        </authorList>
    </citation>
    <scope>NUCLEOTIDE SEQUENCE</scope>
</reference>
<evidence type="ECO:0000256" key="1">
    <source>
        <dbReference type="ARBA" id="ARBA00023231"/>
    </source>
</evidence>